<evidence type="ECO:0000313" key="2">
    <source>
        <dbReference type="EMBL" id="KAG7168049.1"/>
    </source>
</evidence>
<accession>A0A8J5MYP7</accession>
<dbReference type="Proteomes" id="UP000747542">
    <property type="component" value="Unassembled WGS sequence"/>
</dbReference>
<organism evidence="2 3">
    <name type="scientific">Homarus americanus</name>
    <name type="common">American lobster</name>
    <dbReference type="NCBI Taxonomy" id="6706"/>
    <lineage>
        <taxon>Eukaryota</taxon>
        <taxon>Metazoa</taxon>
        <taxon>Ecdysozoa</taxon>
        <taxon>Arthropoda</taxon>
        <taxon>Crustacea</taxon>
        <taxon>Multicrustacea</taxon>
        <taxon>Malacostraca</taxon>
        <taxon>Eumalacostraca</taxon>
        <taxon>Eucarida</taxon>
        <taxon>Decapoda</taxon>
        <taxon>Pleocyemata</taxon>
        <taxon>Astacidea</taxon>
        <taxon>Nephropoidea</taxon>
        <taxon>Nephropidae</taxon>
        <taxon>Homarus</taxon>
    </lineage>
</organism>
<protein>
    <submittedName>
        <fullName evidence="2">Uncharacterized protein</fullName>
    </submittedName>
</protein>
<sequence>MYAQGRHVPSNTAGRNSNSRRISVFPEEPPVSTLDNLRYLKSVHGRDGLVEILSSLAPVYDFLHIQRETHQPAVRQTLDVYRLDNAFEF</sequence>
<feature type="region of interest" description="Disordered" evidence="1">
    <location>
        <begin position="1"/>
        <end position="27"/>
    </location>
</feature>
<proteinExistence type="predicted"/>
<gene>
    <name evidence="2" type="ORF">Hamer_G031982</name>
</gene>
<evidence type="ECO:0000313" key="3">
    <source>
        <dbReference type="Proteomes" id="UP000747542"/>
    </source>
</evidence>
<dbReference type="AlphaFoldDB" id="A0A8J5MYP7"/>
<dbReference type="EMBL" id="JAHLQT010021063">
    <property type="protein sequence ID" value="KAG7168049.1"/>
    <property type="molecule type" value="Genomic_DNA"/>
</dbReference>
<feature type="compositionally biased region" description="Polar residues" evidence="1">
    <location>
        <begin position="9"/>
        <end position="21"/>
    </location>
</feature>
<reference evidence="2" key="1">
    <citation type="journal article" date="2021" name="Sci. Adv.">
        <title>The American lobster genome reveals insights on longevity, neural, and immune adaptations.</title>
        <authorList>
            <person name="Polinski J.M."/>
            <person name="Zimin A.V."/>
            <person name="Clark K.F."/>
            <person name="Kohn A.B."/>
            <person name="Sadowski N."/>
            <person name="Timp W."/>
            <person name="Ptitsyn A."/>
            <person name="Khanna P."/>
            <person name="Romanova D.Y."/>
            <person name="Williams P."/>
            <person name="Greenwood S.J."/>
            <person name="Moroz L.L."/>
            <person name="Walt D.R."/>
            <person name="Bodnar A.G."/>
        </authorList>
    </citation>
    <scope>NUCLEOTIDE SEQUENCE</scope>
    <source>
        <strain evidence="2">GMGI-L3</strain>
    </source>
</reference>
<comment type="caution">
    <text evidence="2">The sequence shown here is derived from an EMBL/GenBank/DDBJ whole genome shotgun (WGS) entry which is preliminary data.</text>
</comment>
<evidence type="ECO:0000256" key="1">
    <source>
        <dbReference type="SAM" id="MobiDB-lite"/>
    </source>
</evidence>
<name>A0A8J5MYP7_HOMAM</name>
<keyword evidence="3" id="KW-1185">Reference proteome</keyword>